<dbReference type="EMBL" id="HBHW01030760">
    <property type="protein sequence ID" value="CAE0055798.1"/>
    <property type="molecule type" value="Transcribed_RNA"/>
</dbReference>
<feature type="region of interest" description="Disordered" evidence="1">
    <location>
        <begin position="133"/>
        <end position="180"/>
    </location>
</feature>
<feature type="domain" description="Exocyst component Exo84 C-terminal" evidence="2">
    <location>
        <begin position="205"/>
        <end position="356"/>
    </location>
</feature>
<dbReference type="AlphaFoldDB" id="A0A7S3EJK4"/>
<feature type="compositionally biased region" description="Basic and acidic residues" evidence="1">
    <location>
        <begin position="25"/>
        <end position="50"/>
    </location>
</feature>
<proteinExistence type="predicted"/>
<gene>
    <name evidence="3" type="ORF">RMAR00112_LOCUS23832</name>
    <name evidence="4" type="ORF">RMAR00112_LOCUS23834</name>
</gene>
<dbReference type="EMBL" id="HBHW01030757">
    <property type="protein sequence ID" value="CAE0055796.1"/>
    <property type="molecule type" value="Transcribed_RNA"/>
</dbReference>
<feature type="compositionally biased region" description="Basic and acidic residues" evidence="1">
    <location>
        <begin position="133"/>
        <end position="142"/>
    </location>
</feature>
<dbReference type="Pfam" id="PF16528">
    <property type="entry name" value="Exo84_C"/>
    <property type="match status" value="1"/>
</dbReference>
<evidence type="ECO:0000313" key="4">
    <source>
        <dbReference type="EMBL" id="CAE0055798.1"/>
    </source>
</evidence>
<name>A0A7S3EJK4_9RHOD</name>
<evidence type="ECO:0000259" key="2">
    <source>
        <dbReference type="Pfam" id="PF16528"/>
    </source>
</evidence>
<dbReference type="InterPro" id="IPR032403">
    <property type="entry name" value="Exo84_C"/>
</dbReference>
<reference evidence="4" key="1">
    <citation type="submission" date="2021-01" db="EMBL/GenBank/DDBJ databases">
        <authorList>
            <person name="Corre E."/>
            <person name="Pelletier E."/>
            <person name="Niang G."/>
            <person name="Scheremetjew M."/>
            <person name="Finn R."/>
            <person name="Kale V."/>
            <person name="Holt S."/>
            <person name="Cochrane G."/>
            <person name="Meng A."/>
            <person name="Brown T."/>
            <person name="Cohen L."/>
        </authorList>
    </citation>
    <scope>NUCLEOTIDE SEQUENCE</scope>
    <source>
        <strain evidence="4">CCMP 769</strain>
    </source>
</reference>
<accession>A0A7S3EJK4</accession>
<protein>
    <recommendedName>
        <fullName evidence="2">Exocyst component Exo84 C-terminal domain-containing protein</fullName>
    </recommendedName>
</protein>
<feature type="region of interest" description="Disordered" evidence="1">
    <location>
        <begin position="1"/>
        <end position="51"/>
    </location>
</feature>
<dbReference type="SUPFAM" id="SSF74788">
    <property type="entry name" value="Cullin repeat-like"/>
    <property type="match status" value="1"/>
</dbReference>
<organism evidence="4">
    <name type="scientific">Rhodosorus marinus</name>
    <dbReference type="NCBI Taxonomy" id="101924"/>
    <lineage>
        <taxon>Eukaryota</taxon>
        <taxon>Rhodophyta</taxon>
        <taxon>Stylonematophyceae</taxon>
        <taxon>Stylonematales</taxon>
        <taxon>Stylonemataceae</taxon>
        <taxon>Rhodosorus</taxon>
    </lineage>
</organism>
<evidence type="ECO:0000256" key="1">
    <source>
        <dbReference type="SAM" id="MobiDB-lite"/>
    </source>
</evidence>
<dbReference type="InterPro" id="IPR016159">
    <property type="entry name" value="Cullin_repeat-like_dom_sf"/>
</dbReference>
<sequence length="555" mass="62585">MSNPGSGKRRSWRPFQRSTSVRKAFSKEKDRETDSGELKARSSELPHPIEEDAIDILTSGVERFLLDKKSNSEWFSEKSCRTYPTRTLVDKSGAFVLDDDQPRRIAILDAGKAPCVHDVDMLDEKLDNQLKDIETRPDDVKAPHLSGSKSVKKASRTSSLDNHRTESFAQAKQEHGAQTVTEEEQKFLRQLDFEIQVRKLERATSRQSFEEAVRAFKLLTGASSLTRPGESVSERLAIAREVLLKELIARASECADPTVYCLLLIDLDRSSTACDVLFDCSSRRISDELAMHPRMDSLSQYWTTLSLQFIRLTSKVHRNYRKLYNEDETIASKFLVWFVDEVEILYDKFFHKLVCGSGNESVQDVCVGFSAAIDGSEVEQDSSLDGSVWEIFVVKLSEALREDLRRCFAIERAWIVSELVERDWSLENISLADITAADESRRGEPSLVTRTCAELSRRMLDLLGGVSRVGRDDVLADGVDCVAFCLKTYVEDGKAAAPGLQNERFLRDRVFLVDSLVPVLVSVLYEHMWKAASAAHSPKQLELVQRRLLEGLSGA</sequence>
<evidence type="ECO:0000313" key="3">
    <source>
        <dbReference type="EMBL" id="CAE0055796.1"/>
    </source>
</evidence>